<evidence type="ECO:0000313" key="3">
    <source>
        <dbReference type="Proteomes" id="UP000507222"/>
    </source>
</evidence>
<dbReference type="OrthoDB" id="1434153at2759"/>
<reference evidence="4" key="1">
    <citation type="journal article" date="2020" name="Genome Biol.">
        <title>Gamete binning: chromosome-level and haplotype-resolved genome assembly enabled by high-throughput single-cell sequencing of gamete genomes.</title>
        <authorList>
            <person name="Campoy J.A."/>
            <person name="Sun H."/>
            <person name="Goel M."/>
            <person name="Jiao W.-B."/>
            <person name="Folz-Donahue K."/>
            <person name="Wang N."/>
            <person name="Rubio M."/>
            <person name="Liu C."/>
            <person name="Kukat C."/>
            <person name="Ruiz D."/>
            <person name="Huettel B."/>
            <person name="Schneeberger K."/>
        </authorList>
    </citation>
    <scope>NUCLEOTIDE SEQUENCE [LARGE SCALE GENOMIC DNA]</scope>
    <source>
        <strain evidence="4">cv. Rojo Pasion</strain>
    </source>
</reference>
<dbReference type="EMBL" id="CAEKKB010000007">
    <property type="protein sequence ID" value="CAB4316260.1"/>
    <property type="molecule type" value="Genomic_DNA"/>
</dbReference>
<dbReference type="Proteomes" id="UP000507245">
    <property type="component" value="Unassembled WGS sequence"/>
</dbReference>
<dbReference type="AlphaFoldDB" id="A0A6J5VIS9"/>
<dbReference type="Pfam" id="PF14223">
    <property type="entry name" value="Retrotran_gag_2"/>
    <property type="match status" value="1"/>
</dbReference>
<reference evidence="1 3" key="2">
    <citation type="submission" date="2020-05" db="EMBL/GenBank/DDBJ databases">
        <authorList>
            <person name="Campoy J."/>
            <person name="Schneeberger K."/>
            <person name="Spophaly S."/>
        </authorList>
    </citation>
    <scope>NUCLEOTIDE SEQUENCE [LARGE SCALE GENOMIC DNA]</scope>
    <source>
        <strain evidence="1">PruArmRojPasFocal</strain>
    </source>
</reference>
<evidence type="ECO:0000313" key="2">
    <source>
        <dbReference type="EMBL" id="CAB4316260.1"/>
    </source>
</evidence>
<name>A0A6J5VIS9_PRUAR</name>
<evidence type="ECO:0000313" key="4">
    <source>
        <dbReference type="Proteomes" id="UP000507245"/>
    </source>
</evidence>
<gene>
    <name evidence="1" type="ORF">CURHAP_LOCUS41785</name>
    <name evidence="2" type="ORF">ORAREDHAP_LOCUS41284</name>
</gene>
<evidence type="ECO:0000313" key="1">
    <source>
        <dbReference type="EMBL" id="CAB4285828.1"/>
    </source>
</evidence>
<sequence>MDKGSALALWEKLEQLYIAKSLTNKLHLKRKMYKLKMEEGGNQMDHMNMFNRCMGQLQKVDVKTEEKDKAFFLLSSLPDTYENLVTTLLYGKDTVSLEHVHASLVSLDT</sequence>
<organism evidence="1 3">
    <name type="scientific">Prunus armeniaca</name>
    <name type="common">Apricot</name>
    <name type="synonym">Armeniaca vulgaris</name>
    <dbReference type="NCBI Taxonomy" id="36596"/>
    <lineage>
        <taxon>Eukaryota</taxon>
        <taxon>Viridiplantae</taxon>
        <taxon>Streptophyta</taxon>
        <taxon>Embryophyta</taxon>
        <taxon>Tracheophyta</taxon>
        <taxon>Spermatophyta</taxon>
        <taxon>Magnoliopsida</taxon>
        <taxon>eudicotyledons</taxon>
        <taxon>Gunneridae</taxon>
        <taxon>Pentapetalae</taxon>
        <taxon>rosids</taxon>
        <taxon>fabids</taxon>
        <taxon>Rosales</taxon>
        <taxon>Rosaceae</taxon>
        <taxon>Amygdaloideae</taxon>
        <taxon>Amygdaleae</taxon>
        <taxon>Prunus</taxon>
    </lineage>
</organism>
<accession>A0A6J5VIS9</accession>
<proteinExistence type="predicted"/>
<dbReference type="Proteomes" id="UP000507222">
    <property type="component" value="Unassembled WGS sequence"/>
</dbReference>
<keyword evidence="4" id="KW-1185">Reference proteome</keyword>
<evidence type="ECO:0008006" key="5">
    <source>
        <dbReference type="Google" id="ProtNLM"/>
    </source>
</evidence>
<dbReference type="EMBL" id="CAEKDK010000007">
    <property type="protein sequence ID" value="CAB4285828.1"/>
    <property type="molecule type" value="Genomic_DNA"/>
</dbReference>
<protein>
    <recommendedName>
        <fullName evidence="5">Reverse transcriptase Ty1/copia-type domain-containing protein</fullName>
    </recommendedName>
</protein>